<comment type="similarity">
    <text evidence="2">Belongs to the TerC family.</text>
</comment>
<feature type="transmembrane region" description="Helical" evidence="6">
    <location>
        <begin position="160"/>
        <end position="176"/>
    </location>
</feature>
<organism evidence="7 8">
    <name type="scientific">Cohnella candidum</name>
    <dbReference type="NCBI Taxonomy" id="2674991"/>
    <lineage>
        <taxon>Bacteria</taxon>
        <taxon>Bacillati</taxon>
        <taxon>Bacillota</taxon>
        <taxon>Bacilli</taxon>
        <taxon>Bacillales</taxon>
        <taxon>Paenibacillaceae</taxon>
        <taxon>Cohnella</taxon>
    </lineage>
</organism>
<keyword evidence="4 6" id="KW-1133">Transmembrane helix</keyword>
<dbReference type="Pfam" id="PF03741">
    <property type="entry name" value="TerC"/>
    <property type="match status" value="1"/>
</dbReference>
<evidence type="ECO:0000256" key="5">
    <source>
        <dbReference type="ARBA" id="ARBA00023136"/>
    </source>
</evidence>
<evidence type="ECO:0000256" key="3">
    <source>
        <dbReference type="ARBA" id="ARBA00022692"/>
    </source>
</evidence>
<feature type="transmembrane region" description="Helical" evidence="6">
    <location>
        <begin position="196"/>
        <end position="216"/>
    </location>
</feature>
<keyword evidence="8" id="KW-1185">Reference proteome</keyword>
<dbReference type="GO" id="GO:0016020">
    <property type="term" value="C:membrane"/>
    <property type="evidence" value="ECO:0007669"/>
    <property type="project" value="UniProtKB-SubCell"/>
</dbReference>
<dbReference type="EMBL" id="CP033433">
    <property type="protein sequence ID" value="AYQ75112.1"/>
    <property type="molecule type" value="Genomic_DNA"/>
</dbReference>
<dbReference type="KEGG" id="coh:EAV92_22720"/>
<feature type="transmembrane region" description="Helical" evidence="6">
    <location>
        <begin position="132"/>
        <end position="153"/>
    </location>
</feature>
<feature type="transmembrane region" description="Helical" evidence="6">
    <location>
        <begin position="42"/>
        <end position="63"/>
    </location>
</feature>
<dbReference type="RefSeq" id="WP_123043192.1">
    <property type="nucleotide sequence ID" value="NZ_CP033433.1"/>
</dbReference>
<sequence length="228" mass="24246">MEGDWLLGLLKIMLVNIVLSGDNAVVIAMACRRLAPAQQKRAVFWGTMGAVLLRLVLTGAAVWLLKVPLVEACGGILLFYIAVKLLTGQEEEEENGGAGLSIRQAVRTIIVADVVMSLDNVVAVAGVANGNWLLIGIGLAISIPLIIFCSSLLMRLMTKYLFIVWLGAGLLGYTAGEMLVKDEWVHGLLQPVLIDGVPIVPAVLTLAVVGCGAIMAKRASSRSMQERG</sequence>
<keyword evidence="3 6" id="KW-0812">Transmembrane</keyword>
<evidence type="ECO:0000256" key="6">
    <source>
        <dbReference type="SAM" id="Phobius"/>
    </source>
</evidence>
<dbReference type="AlphaFoldDB" id="A0A3G3K3U6"/>
<dbReference type="InterPro" id="IPR022301">
    <property type="entry name" value="Integral_membrane_YjbE"/>
</dbReference>
<protein>
    <submittedName>
        <fullName evidence="7">TerC family protein</fullName>
    </submittedName>
</protein>
<dbReference type="Proteomes" id="UP000269097">
    <property type="component" value="Chromosome"/>
</dbReference>
<dbReference type="NCBIfam" id="TIGR03717">
    <property type="entry name" value="R_switched_YjbE"/>
    <property type="match status" value="1"/>
</dbReference>
<name>A0A3G3K3U6_9BACL</name>
<evidence type="ECO:0000313" key="8">
    <source>
        <dbReference type="Proteomes" id="UP000269097"/>
    </source>
</evidence>
<evidence type="ECO:0000256" key="2">
    <source>
        <dbReference type="ARBA" id="ARBA00007511"/>
    </source>
</evidence>
<evidence type="ECO:0000256" key="4">
    <source>
        <dbReference type="ARBA" id="ARBA00022989"/>
    </source>
</evidence>
<proteinExistence type="inferred from homology"/>
<evidence type="ECO:0000256" key="1">
    <source>
        <dbReference type="ARBA" id="ARBA00004141"/>
    </source>
</evidence>
<dbReference type="PANTHER" id="PTHR30238">
    <property type="entry name" value="MEMBRANE BOUND PREDICTED REDOX MODULATOR"/>
    <property type="match status" value="1"/>
</dbReference>
<evidence type="ECO:0000313" key="7">
    <source>
        <dbReference type="EMBL" id="AYQ75112.1"/>
    </source>
</evidence>
<feature type="transmembrane region" description="Helical" evidence="6">
    <location>
        <begin position="6"/>
        <end position="30"/>
    </location>
</feature>
<reference evidence="7 8" key="1">
    <citation type="submission" date="2018-10" db="EMBL/GenBank/DDBJ databases">
        <title>Genome Sequence of Cohnella sp.</title>
        <authorList>
            <person name="Srinivasan S."/>
            <person name="Kim M.K."/>
        </authorList>
    </citation>
    <scope>NUCLEOTIDE SEQUENCE [LARGE SCALE GENOMIC DNA]</scope>
    <source>
        <strain evidence="7 8">18JY8-7</strain>
    </source>
</reference>
<dbReference type="InterPro" id="IPR005496">
    <property type="entry name" value="Integral_membrane_TerC"/>
</dbReference>
<accession>A0A3G3K3U6</accession>
<comment type="subcellular location">
    <subcellularLocation>
        <location evidence="1">Membrane</location>
        <topology evidence="1">Multi-pass membrane protein</topology>
    </subcellularLocation>
</comment>
<gene>
    <name evidence="7" type="ORF">EAV92_22720</name>
</gene>
<keyword evidence="5 6" id="KW-0472">Membrane</keyword>
<dbReference type="PANTHER" id="PTHR30238:SF4">
    <property type="entry name" value="SLL1022 PROTEIN"/>
    <property type="match status" value="1"/>
</dbReference>